<organism evidence="2 3">
    <name type="scientific">Sulfurovum riftiae</name>
    <dbReference type="NCBI Taxonomy" id="1630136"/>
    <lineage>
        <taxon>Bacteria</taxon>
        <taxon>Pseudomonadati</taxon>
        <taxon>Campylobacterota</taxon>
        <taxon>Epsilonproteobacteria</taxon>
        <taxon>Campylobacterales</taxon>
        <taxon>Sulfurovaceae</taxon>
        <taxon>Sulfurovum</taxon>
    </lineage>
</organism>
<dbReference type="InterPro" id="IPR038309">
    <property type="entry name" value="Rsd/AlgQ_sf"/>
</dbReference>
<protein>
    <recommendedName>
        <fullName evidence="1">Hemerythrin-like domain-containing protein</fullName>
    </recommendedName>
</protein>
<sequence>MFGSLFGSKNQKLVHKWEEEHKEIVALATKVLELYEKGNHEAAKRSLRELNTLAVDHVMDEDLKLFKLMKEESDKLDPKTESMVTDFIAGFKHTKVALMNFLAKYSNPEVPLNDEFYTTFKELVDILAQRISFEESNLYSRLDNS</sequence>
<accession>A0A151CEC5</accession>
<evidence type="ECO:0000313" key="2">
    <source>
        <dbReference type="EMBL" id="KYJ85882.1"/>
    </source>
</evidence>
<gene>
    <name evidence="2" type="ORF">AS592_04635</name>
</gene>
<dbReference type="Proteomes" id="UP000075359">
    <property type="component" value="Unassembled WGS sequence"/>
</dbReference>
<comment type="caution">
    <text evidence="2">The sequence shown here is derived from an EMBL/GenBank/DDBJ whole genome shotgun (WGS) entry which is preliminary data.</text>
</comment>
<dbReference type="Pfam" id="PF01814">
    <property type="entry name" value="Hemerythrin"/>
    <property type="match status" value="1"/>
</dbReference>
<dbReference type="EMBL" id="LNKT01000056">
    <property type="protein sequence ID" value="KYJ85882.1"/>
    <property type="molecule type" value="Genomic_DNA"/>
</dbReference>
<dbReference type="AlphaFoldDB" id="A0A151CEC5"/>
<reference evidence="2 3" key="1">
    <citation type="submission" date="2015-11" db="EMBL/GenBank/DDBJ databases">
        <title>Draft genome of Sulfurovum riftiae 1812E, a member of the Epsilonproteobacteria isolated from the tube of the deep-sea hydrothermal vent tubewom Riftia pachyptila.</title>
        <authorList>
            <person name="Vetriani C."/>
            <person name="Giovannelli D."/>
        </authorList>
    </citation>
    <scope>NUCLEOTIDE SEQUENCE [LARGE SCALE GENOMIC DNA]</scope>
    <source>
        <strain evidence="2 3">1812E</strain>
    </source>
</reference>
<proteinExistence type="predicted"/>
<dbReference type="RefSeq" id="WP_067331826.1">
    <property type="nucleotide sequence ID" value="NZ_LNKT01000056.1"/>
</dbReference>
<evidence type="ECO:0000259" key="1">
    <source>
        <dbReference type="Pfam" id="PF01814"/>
    </source>
</evidence>
<keyword evidence="3" id="KW-1185">Reference proteome</keyword>
<dbReference type="Gene3D" id="1.20.120.1370">
    <property type="entry name" value="Regulator of RNA polymerase sigma(70) subunit, domain 4"/>
    <property type="match status" value="1"/>
</dbReference>
<evidence type="ECO:0000313" key="3">
    <source>
        <dbReference type="Proteomes" id="UP000075359"/>
    </source>
</evidence>
<dbReference type="OrthoDB" id="5372896at2"/>
<dbReference type="STRING" id="1630136.AS592_04635"/>
<feature type="domain" description="Hemerythrin-like" evidence="1">
    <location>
        <begin position="13"/>
        <end position="141"/>
    </location>
</feature>
<name>A0A151CEC5_9BACT</name>
<dbReference type="InterPro" id="IPR012312">
    <property type="entry name" value="Hemerythrin-like"/>
</dbReference>